<feature type="region of interest" description="Disordered" evidence="1">
    <location>
        <begin position="161"/>
        <end position="180"/>
    </location>
</feature>
<dbReference type="OrthoDB" id="881645at2"/>
<evidence type="ECO:0000256" key="1">
    <source>
        <dbReference type="SAM" id="MobiDB-lite"/>
    </source>
</evidence>
<keyword evidence="3" id="KW-1185">Reference proteome</keyword>
<dbReference type="EMBL" id="FPCA01000003">
    <property type="protein sequence ID" value="SFU79029.1"/>
    <property type="molecule type" value="Genomic_DNA"/>
</dbReference>
<dbReference type="Proteomes" id="UP000182491">
    <property type="component" value="Unassembled WGS sequence"/>
</dbReference>
<dbReference type="AlphaFoldDB" id="A0A1I7J1D9"/>
<feature type="compositionally biased region" description="Acidic residues" evidence="1">
    <location>
        <begin position="163"/>
        <end position="174"/>
    </location>
</feature>
<proteinExistence type="predicted"/>
<evidence type="ECO:0000313" key="2">
    <source>
        <dbReference type="EMBL" id="SFU79029.1"/>
    </source>
</evidence>
<evidence type="ECO:0000313" key="3">
    <source>
        <dbReference type="Proteomes" id="UP000182491"/>
    </source>
</evidence>
<sequence length="180" mass="20608">MSAKSFELLLQTAFDTDTPNVIAEGAPAVYQELERALRMAQTAKGDSRDNLNFRFERLRLGIAIAFVKAFLRLADNEKSQEVLEVLQDAIKAKSTQEIDKVVQKRIAAFDHLYHEIFVNPAREEILHLFERTLDAGSKEELDELIFEGLELFAQIDWDAQHSEEDDDELPPLDEDFLKSL</sequence>
<gene>
    <name evidence="2" type="ORF">SAMN04487941_2403</name>
</gene>
<organism evidence="2 3">
    <name type="scientific">Pontibacter akesuensis</name>
    <dbReference type="NCBI Taxonomy" id="388950"/>
    <lineage>
        <taxon>Bacteria</taxon>
        <taxon>Pseudomonadati</taxon>
        <taxon>Bacteroidota</taxon>
        <taxon>Cytophagia</taxon>
        <taxon>Cytophagales</taxon>
        <taxon>Hymenobacteraceae</taxon>
        <taxon>Pontibacter</taxon>
    </lineage>
</organism>
<reference evidence="3" key="1">
    <citation type="submission" date="2016-10" db="EMBL/GenBank/DDBJ databases">
        <authorList>
            <person name="Varghese N."/>
        </authorList>
    </citation>
    <scope>NUCLEOTIDE SEQUENCE [LARGE SCALE GENOMIC DNA]</scope>
    <source>
        <strain evidence="3">DSM 18820</strain>
    </source>
</reference>
<protein>
    <submittedName>
        <fullName evidence="2">Uncharacterized protein</fullName>
    </submittedName>
</protein>
<dbReference type="RefSeq" id="WP_068838631.1">
    <property type="nucleotide sequence ID" value="NZ_BMXC01000003.1"/>
</dbReference>
<name>A0A1I7J1D9_9BACT</name>
<accession>A0A1I7J1D9</accession>